<evidence type="ECO:0000259" key="10">
    <source>
        <dbReference type="PROSITE" id="PS51123"/>
    </source>
</evidence>
<comment type="similarity">
    <text evidence="2">Belongs to the MotB family.</text>
</comment>
<dbReference type="Pfam" id="PF00691">
    <property type="entry name" value="OmpA"/>
    <property type="match status" value="1"/>
</dbReference>
<feature type="domain" description="OmpA-like" evidence="10">
    <location>
        <begin position="268"/>
        <end position="388"/>
    </location>
</feature>
<dbReference type="EMBL" id="FNUZ01000001">
    <property type="protein sequence ID" value="SEF45115.1"/>
    <property type="molecule type" value="Genomic_DNA"/>
</dbReference>
<evidence type="ECO:0000313" key="11">
    <source>
        <dbReference type="EMBL" id="SEF45115.1"/>
    </source>
</evidence>
<feature type="transmembrane region" description="Helical" evidence="9">
    <location>
        <begin position="31"/>
        <end position="53"/>
    </location>
</feature>
<dbReference type="Proteomes" id="UP000236752">
    <property type="component" value="Unassembled WGS sequence"/>
</dbReference>
<dbReference type="Gene3D" id="3.30.1330.60">
    <property type="entry name" value="OmpA-like domain"/>
    <property type="match status" value="1"/>
</dbReference>
<keyword evidence="4 9" id="KW-0812">Transmembrane</keyword>
<gene>
    <name evidence="11" type="ORF">SAMN04488045_0090</name>
</gene>
<keyword evidence="5 9" id="KW-1133">Transmembrane helix</keyword>
<dbReference type="CDD" id="cd07185">
    <property type="entry name" value="OmpA_C-like"/>
    <property type="match status" value="1"/>
</dbReference>
<dbReference type="PANTHER" id="PTHR30329">
    <property type="entry name" value="STATOR ELEMENT OF FLAGELLAR MOTOR COMPLEX"/>
    <property type="match status" value="1"/>
</dbReference>
<evidence type="ECO:0000256" key="7">
    <source>
        <dbReference type="PROSITE-ProRule" id="PRU00473"/>
    </source>
</evidence>
<evidence type="ECO:0000256" key="2">
    <source>
        <dbReference type="ARBA" id="ARBA00008914"/>
    </source>
</evidence>
<accession>A0A1H5S3E3</accession>
<evidence type="ECO:0000313" key="12">
    <source>
        <dbReference type="Proteomes" id="UP000236752"/>
    </source>
</evidence>
<dbReference type="PANTHER" id="PTHR30329:SF21">
    <property type="entry name" value="LIPOPROTEIN YIAD-RELATED"/>
    <property type="match status" value="1"/>
</dbReference>
<keyword evidence="3" id="KW-1003">Cell membrane</keyword>
<dbReference type="InterPro" id="IPR006665">
    <property type="entry name" value="OmpA-like"/>
</dbReference>
<dbReference type="Pfam" id="PF13677">
    <property type="entry name" value="MotB_plug"/>
    <property type="match status" value="1"/>
</dbReference>
<evidence type="ECO:0000256" key="5">
    <source>
        <dbReference type="ARBA" id="ARBA00022989"/>
    </source>
</evidence>
<evidence type="ECO:0000256" key="9">
    <source>
        <dbReference type="SAM" id="Phobius"/>
    </source>
</evidence>
<dbReference type="PROSITE" id="PS51123">
    <property type="entry name" value="OMPA_2"/>
    <property type="match status" value="1"/>
</dbReference>
<dbReference type="RefSeq" id="WP_103908517.1">
    <property type="nucleotide sequence ID" value="NZ_FNUZ01000001.1"/>
</dbReference>
<keyword evidence="12" id="KW-1185">Reference proteome</keyword>
<dbReference type="OrthoDB" id="7170686at2"/>
<dbReference type="AlphaFoldDB" id="A0A1H5S3E3"/>
<sequence>MSKKPIPLPIPVEEADDEECPKCPPVGAPAWMATFADMATLLMAFFVLILSFAEFNQPKFKMVAGSLKNAFGVQREVPVVEQPKGTTLLELTFSPSPEPSVTKEITQDTTEFDRKEIEQKTSNSPDEGNGAQGDGADQALADAIADALASGQVQVKTEDGKVVMSFEGDTESPTELAEQIQDAAQAIEQAKASGASTSDVQLEGLADALPQLAQMTGQDSGSTGGDSEGTGTPADGESERKAAIAEAELRVALREEVSQGLVTVEQEENKVKITVGAGGAFRSGKADLTDEARDIMARLAFASMGEASDIVITGHTDDVPVSAGSEFRDNWGLAAGRASSVLREFSDSGLIDPSRLQAISRGETMPVADNTTPEGREKNRRIEIEINY</sequence>
<dbReference type="SUPFAM" id="SSF103088">
    <property type="entry name" value="OmpA-like"/>
    <property type="match status" value="1"/>
</dbReference>
<feature type="region of interest" description="Disordered" evidence="8">
    <location>
        <begin position="215"/>
        <end position="240"/>
    </location>
</feature>
<dbReference type="GO" id="GO:0005886">
    <property type="term" value="C:plasma membrane"/>
    <property type="evidence" value="ECO:0007669"/>
    <property type="project" value="UniProtKB-SubCell"/>
</dbReference>
<protein>
    <submittedName>
        <fullName evidence="11">Chemotaxis protein MotB</fullName>
    </submittedName>
</protein>
<dbReference type="InterPro" id="IPR050330">
    <property type="entry name" value="Bact_OuterMem_StrucFunc"/>
</dbReference>
<name>A0A1H5S3E3_9RHOB</name>
<evidence type="ECO:0000256" key="3">
    <source>
        <dbReference type="ARBA" id="ARBA00022475"/>
    </source>
</evidence>
<organism evidence="11 12">
    <name type="scientific">Thalassococcus halodurans</name>
    <dbReference type="NCBI Taxonomy" id="373675"/>
    <lineage>
        <taxon>Bacteria</taxon>
        <taxon>Pseudomonadati</taxon>
        <taxon>Pseudomonadota</taxon>
        <taxon>Alphaproteobacteria</taxon>
        <taxon>Rhodobacterales</taxon>
        <taxon>Roseobacteraceae</taxon>
        <taxon>Thalassococcus</taxon>
    </lineage>
</organism>
<comment type="subcellular location">
    <subcellularLocation>
        <location evidence="1">Cell membrane</location>
        <topology evidence="1">Single-pass membrane protein</topology>
    </subcellularLocation>
</comment>
<evidence type="ECO:0000256" key="8">
    <source>
        <dbReference type="SAM" id="MobiDB-lite"/>
    </source>
</evidence>
<reference evidence="11 12" key="1">
    <citation type="submission" date="2016-10" db="EMBL/GenBank/DDBJ databases">
        <authorList>
            <person name="de Groot N.N."/>
        </authorList>
    </citation>
    <scope>NUCLEOTIDE SEQUENCE [LARGE SCALE GENOMIC DNA]</scope>
    <source>
        <strain evidence="11 12">DSM 26915</strain>
    </source>
</reference>
<dbReference type="InterPro" id="IPR025713">
    <property type="entry name" value="MotB-like_N_dom"/>
</dbReference>
<evidence type="ECO:0000256" key="1">
    <source>
        <dbReference type="ARBA" id="ARBA00004162"/>
    </source>
</evidence>
<feature type="region of interest" description="Disordered" evidence="8">
    <location>
        <begin position="93"/>
        <end position="135"/>
    </location>
</feature>
<evidence type="ECO:0000256" key="6">
    <source>
        <dbReference type="ARBA" id="ARBA00023136"/>
    </source>
</evidence>
<evidence type="ECO:0000256" key="4">
    <source>
        <dbReference type="ARBA" id="ARBA00022692"/>
    </source>
</evidence>
<dbReference type="InterPro" id="IPR036737">
    <property type="entry name" value="OmpA-like_sf"/>
</dbReference>
<proteinExistence type="inferred from homology"/>
<keyword evidence="6 7" id="KW-0472">Membrane</keyword>